<proteinExistence type="predicted"/>
<dbReference type="AlphaFoldDB" id="A0A2T7NPD3"/>
<name>A0A2T7NPD3_POMCA</name>
<reference evidence="2 3" key="1">
    <citation type="submission" date="2018-04" db="EMBL/GenBank/DDBJ databases">
        <title>The genome of golden apple snail Pomacea canaliculata provides insight into stress tolerance and invasive adaptation.</title>
        <authorList>
            <person name="Liu C."/>
            <person name="Liu B."/>
            <person name="Ren Y."/>
            <person name="Zhang Y."/>
            <person name="Wang H."/>
            <person name="Li S."/>
            <person name="Jiang F."/>
            <person name="Yin L."/>
            <person name="Zhang G."/>
            <person name="Qian W."/>
            <person name="Fan W."/>
        </authorList>
    </citation>
    <scope>NUCLEOTIDE SEQUENCE [LARGE SCALE GENOMIC DNA]</scope>
    <source>
        <strain evidence="2">SZHN2017</strain>
        <tissue evidence="2">Muscle</tissue>
    </source>
</reference>
<evidence type="ECO:0000313" key="3">
    <source>
        <dbReference type="Proteomes" id="UP000245119"/>
    </source>
</evidence>
<keyword evidence="3" id="KW-1185">Reference proteome</keyword>
<feature type="compositionally biased region" description="Polar residues" evidence="1">
    <location>
        <begin position="18"/>
        <end position="30"/>
    </location>
</feature>
<gene>
    <name evidence="2" type="ORF">C0Q70_16289</name>
</gene>
<comment type="caution">
    <text evidence="2">The sequence shown here is derived from an EMBL/GenBank/DDBJ whole genome shotgun (WGS) entry which is preliminary data.</text>
</comment>
<evidence type="ECO:0000313" key="2">
    <source>
        <dbReference type="EMBL" id="PVD23028.1"/>
    </source>
</evidence>
<protein>
    <submittedName>
        <fullName evidence="2">Uncharacterized protein</fullName>
    </submittedName>
</protein>
<organism evidence="2 3">
    <name type="scientific">Pomacea canaliculata</name>
    <name type="common">Golden apple snail</name>
    <dbReference type="NCBI Taxonomy" id="400727"/>
    <lineage>
        <taxon>Eukaryota</taxon>
        <taxon>Metazoa</taxon>
        <taxon>Spiralia</taxon>
        <taxon>Lophotrochozoa</taxon>
        <taxon>Mollusca</taxon>
        <taxon>Gastropoda</taxon>
        <taxon>Caenogastropoda</taxon>
        <taxon>Architaenioglossa</taxon>
        <taxon>Ampullarioidea</taxon>
        <taxon>Ampullariidae</taxon>
        <taxon>Pomacea</taxon>
    </lineage>
</organism>
<feature type="region of interest" description="Disordered" evidence="1">
    <location>
        <begin position="1"/>
        <end position="107"/>
    </location>
</feature>
<sequence>MPSDAEWARPGGARDGTATANAGLESSPSSERGRDGGYIGRDTRWQDYTAPPFSFSLPSPPPDASERDGRGQARRLAFQTREPLVGPLQSLSRARQHDDRQAKWSPLTPMVPANVTVTSQSRPRHFGSQSFVTIRLAPSDVAQSCEA</sequence>
<dbReference type="Proteomes" id="UP000245119">
    <property type="component" value="Linkage Group LG10"/>
</dbReference>
<dbReference type="EMBL" id="PZQS01000010">
    <property type="protein sequence ID" value="PVD23028.1"/>
    <property type="molecule type" value="Genomic_DNA"/>
</dbReference>
<accession>A0A2T7NPD3</accession>
<feature type="compositionally biased region" description="Basic and acidic residues" evidence="1">
    <location>
        <begin position="31"/>
        <end position="45"/>
    </location>
</feature>
<evidence type="ECO:0000256" key="1">
    <source>
        <dbReference type="SAM" id="MobiDB-lite"/>
    </source>
</evidence>